<dbReference type="OrthoDB" id="9810080at2"/>
<dbReference type="Gene3D" id="1.20.1050.10">
    <property type="match status" value="1"/>
</dbReference>
<sequence length="207" mass="22553">MKLYTHPLSGHAHRATAMLSLLNVDHEAVLVDLQTGAHKQPEYLKISPLGQVPALVDGDVTLRDSTSILTYLAMQYDADRTWLPTDPVAAAQVQEWLTTSVKEVFEGPCGARIAKFFGVPIDYDGAVEKTHALMNTMFEPRLAENDWLVGNRPTIADVANYGYIAAVEEAGVSLADYPNVKAWLARLEALDGFPKIQSVAEIMGSAA</sequence>
<dbReference type="GO" id="GO:0016740">
    <property type="term" value="F:transferase activity"/>
    <property type="evidence" value="ECO:0007669"/>
    <property type="project" value="UniProtKB-KW"/>
</dbReference>
<protein>
    <submittedName>
        <fullName evidence="4">Glutathione S-transferase</fullName>
    </submittedName>
</protein>
<evidence type="ECO:0000313" key="5">
    <source>
        <dbReference type="Proteomes" id="UP000198767"/>
    </source>
</evidence>
<dbReference type="PANTHER" id="PTHR44051">
    <property type="entry name" value="GLUTATHIONE S-TRANSFERASE-RELATED"/>
    <property type="match status" value="1"/>
</dbReference>
<keyword evidence="5" id="KW-1185">Reference proteome</keyword>
<dbReference type="Proteomes" id="UP000198767">
    <property type="component" value="Unassembled WGS sequence"/>
</dbReference>
<dbReference type="InterPro" id="IPR010987">
    <property type="entry name" value="Glutathione-S-Trfase_C-like"/>
</dbReference>
<dbReference type="InterPro" id="IPR004046">
    <property type="entry name" value="GST_C"/>
</dbReference>
<dbReference type="InterPro" id="IPR004045">
    <property type="entry name" value="Glutathione_S-Trfase_N"/>
</dbReference>
<dbReference type="STRING" id="1156985.SAMN04488118_10672"/>
<evidence type="ECO:0000259" key="3">
    <source>
        <dbReference type="PROSITE" id="PS50405"/>
    </source>
</evidence>
<dbReference type="PANTHER" id="PTHR44051:SF2">
    <property type="entry name" value="HYPOTHETICAL GLUTATHIONE S-TRANSFERASE LIKE PROTEIN"/>
    <property type="match status" value="1"/>
</dbReference>
<accession>A0A1G5QV86</accession>
<dbReference type="AlphaFoldDB" id="A0A1G5QV86"/>
<dbReference type="EMBL" id="FMWG01000006">
    <property type="protein sequence ID" value="SCZ65657.1"/>
    <property type="molecule type" value="Genomic_DNA"/>
</dbReference>
<gene>
    <name evidence="4" type="ORF">SAMN04488118_10672</name>
</gene>
<proteinExistence type="inferred from homology"/>
<keyword evidence="4" id="KW-0808">Transferase</keyword>
<dbReference type="Gene3D" id="3.40.30.10">
    <property type="entry name" value="Glutaredoxin"/>
    <property type="match status" value="1"/>
</dbReference>
<evidence type="ECO:0000313" key="4">
    <source>
        <dbReference type="EMBL" id="SCZ65657.1"/>
    </source>
</evidence>
<reference evidence="4 5" key="1">
    <citation type="submission" date="2016-10" db="EMBL/GenBank/DDBJ databases">
        <authorList>
            <person name="de Groot N.N."/>
        </authorList>
    </citation>
    <scope>NUCLEOTIDE SEQUENCE [LARGE SCALE GENOMIC DNA]</scope>
    <source>
        <strain evidence="4 5">U95</strain>
    </source>
</reference>
<dbReference type="SUPFAM" id="SSF47616">
    <property type="entry name" value="GST C-terminal domain-like"/>
    <property type="match status" value="1"/>
</dbReference>
<name>A0A1G5QV86_9RHOB</name>
<feature type="domain" description="GST C-terminal" evidence="3">
    <location>
        <begin position="86"/>
        <end position="206"/>
    </location>
</feature>
<dbReference type="SFLD" id="SFLDG00358">
    <property type="entry name" value="Main_(cytGST)"/>
    <property type="match status" value="1"/>
</dbReference>
<dbReference type="InterPro" id="IPR040079">
    <property type="entry name" value="Glutathione_S-Trfase"/>
</dbReference>
<dbReference type="PROSITE" id="PS50404">
    <property type="entry name" value="GST_NTER"/>
    <property type="match status" value="1"/>
</dbReference>
<dbReference type="PROSITE" id="PS50405">
    <property type="entry name" value="GST_CTER"/>
    <property type="match status" value="1"/>
</dbReference>
<comment type="similarity">
    <text evidence="1">Belongs to the GST superfamily.</text>
</comment>
<dbReference type="RefSeq" id="WP_090218904.1">
    <property type="nucleotide sequence ID" value="NZ_FMWG01000006.1"/>
</dbReference>
<evidence type="ECO:0000256" key="1">
    <source>
        <dbReference type="RuleBase" id="RU003494"/>
    </source>
</evidence>
<organism evidence="4 5">
    <name type="scientific">Epibacterium ulvae</name>
    <dbReference type="NCBI Taxonomy" id="1156985"/>
    <lineage>
        <taxon>Bacteria</taxon>
        <taxon>Pseudomonadati</taxon>
        <taxon>Pseudomonadota</taxon>
        <taxon>Alphaproteobacteria</taxon>
        <taxon>Rhodobacterales</taxon>
        <taxon>Roseobacteraceae</taxon>
        <taxon>Epibacterium</taxon>
    </lineage>
</organism>
<dbReference type="Pfam" id="PF02798">
    <property type="entry name" value="GST_N"/>
    <property type="match status" value="1"/>
</dbReference>
<dbReference type="SUPFAM" id="SSF52833">
    <property type="entry name" value="Thioredoxin-like"/>
    <property type="match status" value="1"/>
</dbReference>
<feature type="domain" description="GST N-terminal" evidence="2">
    <location>
        <begin position="1"/>
        <end position="80"/>
    </location>
</feature>
<dbReference type="Pfam" id="PF00043">
    <property type="entry name" value="GST_C"/>
    <property type="match status" value="1"/>
</dbReference>
<dbReference type="InterPro" id="IPR036282">
    <property type="entry name" value="Glutathione-S-Trfase_C_sf"/>
</dbReference>
<evidence type="ECO:0000259" key="2">
    <source>
        <dbReference type="PROSITE" id="PS50404"/>
    </source>
</evidence>
<dbReference type="SFLD" id="SFLDS00019">
    <property type="entry name" value="Glutathione_Transferase_(cytos"/>
    <property type="match status" value="1"/>
</dbReference>
<dbReference type="InterPro" id="IPR036249">
    <property type="entry name" value="Thioredoxin-like_sf"/>
</dbReference>